<dbReference type="Proteomes" id="UP001168146">
    <property type="component" value="Unassembled WGS sequence"/>
</dbReference>
<dbReference type="AlphaFoldDB" id="A0AAN6HE58"/>
<sequence length="218" mass="24476">MSNAGTLTSSIPTLKKRKATDGFIPQQCEDFETCGITVEYGTQSALTAHRERYHSNWPSTQCGVDICKNNMEEYSSRSDYAQHLRVIHSFSSDKVLHHLNLIAEAYFKAPPRTSAKFLETRCHYPGCKSATSFLDYEAYITHLHRVHKLSSREYPGYLPTAATANPAVVPGPVQPTNADIDPGRRFAHGTQQCQIPDCIVTRVFKDRDAYAQNLQTVH</sequence>
<dbReference type="EMBL" id="JASUXU010000086">
    <property type="protein sequence ID" value="KAK0308634.1"/>
    <property type="molecule type" value="Genomic_DNA"/>
</dbReference>
<accession>A0AAN6HE58</accession>
<evidence type="ECO:0000313" key="2">
    <source>
        <dbReference type="EMBL" id="KAK0962982.1"/>
    </source>
</evidence>
<organism evidence="2 3">
    <name type="scientific">Friedmanniomyces endolithicus</name>
    <dbReference type="NCBI Taxonomy" id="329885"/>
    <lineage>
        <taxon>Eukaryota</taxon>
        <taxon>Fungi</taxon>
        <taxon>Dikarya</taxon>
        <taxon>Ascomycota</taxon>
        <taxon>Pezizomycotina</taxon>
        <taxon>Dothideomycetes</taxon>
        <taxon>Dothideomycetidae</taxon>
        <taxon>Mycosphaerellales</taxon>
        <taxon>Teratosphaeriaceae</taxon>
        <taxon>Friedmanniomyces</taxon>
    </lineage>
</organism>
<evidence type="ECO:0000313" key="3">
    <source>
        <dbReference type="Proteomes" id="UP001175353"/>
    </source>
</evidence>
<dbReference type="Proteomes" id="UP001175353">
    <property type="component" value="Unassembled WGS sequence"/>
</dbReference>
<dbReference type="EMBL" id="JAUJLE010000284">
    <property type="protein sequence ID" value="KAK0962982.1"/>
    <property type="molecule type" value="Genomic_DNA"/>
</dbReference>
<proteinExistence type="predicted"/>
<evidence type="ECO:0000313" key="1">
    <source>
        <dbReference type="EMBL" id="KAK0308634.1"/>
    </source>
</evidence>
<protein>
    <submittedName>
        <fullName evidence="2">Uncharacterized protein</fullName>
    </submittedName>
</protein>
<name>A0AAN6HE58_9PEZI</name>
<reference evidence="2" key="2">
    <citation type="submission" date="2023-06" db="EMBL/GenBank/DDBJ databases">
        <title>Black Yeasts Isolated from many extreme environments.</title>
        <authorList>
            <person name="Coleine C."/>
            <person name="Stajich J.E."/>
            <person name="Selbmann L."/>
        </authorList>
    </citation>
    <scope>NUCLEOTIDE SEQUENCE</scope>
    <source>
        <strain evidence="2">CCFEE 5200</strain>
    </source>
</reference>
<keyword evidence="3" id="KW-1185">Reference proteome</keyword>
<reference evidence="1" key="1">
    <citation type="submission" date="2021-12" db="EMBL/GenBank/DDBJ databases">
        <title>Black yeast isolated from Biological Soil Crust.</title>
        <authorList>
            <person name="Kurbessoian T."/>
        </authorList>
    </citation>
    <scope>NUCLEOTIDE SEQUENCE</scope>
    <source>
        <strain evidence="1">CCFEE 5208</strain>
    </source>
</reference>
<gene>
    <name evidence="1" type="ORF">LTR82_015446</name>
    <name evidence="2" type="ORF">LTR91_019192</name>
</gene>
<comment type="caution">
    <text evidence="2">The sequence shown here is derived from an EMBL/GenBank/DDBJ whole genome shotgun (WGS) entry which is preliminary data.</text>
</comment>